<dbReference type="PANTHER" id="PTHR34605:SF3">
    <property type="entry name" value="P CELL-TYPE AGGLUTINATION PROTEIN MAP4-LIKE-RELATED"/>
    <property type="match status" value="1"/>
</dbReference>
<evidence type="ECO:0000313" key="7">
    <source>
        <dbReference type="Proteomes" id="UP000306985"/>
    </source>
</evidence>
<dbReference type="InterPro" id="IPR011010">
    <property type="entry name" value="DNA_brk_join_enz"/>
</dbReference>
<dbReference type="Proteomes" id="UP000306985">
    <property type="component" value="Unassembled WGS sequence"/>
</dbReference>
<proteinExistence type="predicted"/>
<keyword evidence="1 3" id="KW-0238">DNA-binding</keyword>
<evidence type="ECO:0000256" key="3">
    <source>
        <dbReference type="PROSITE-ProRule" id="PRU01248"/>
    </source>
</evidence>
<dbReference type="SUPFAM" id="SSF56349">
    <property type="entry name" value="DNA breaking-rejoining enzymes"/>
    <property type="match status" value="1"/>
</dbReference>
<keyword evidence="7" id="KW-1185">Reference proteome</keyword>
<evidence type="ECO:0000259" key="5">
    <source>
        <dbReference type="PROSITE" id="PS51900"/>
    </source>
</evidence>
<name>A0A4U6QMK4_9ACTN</name>
<reference evidence="6 7" key="1">
    <citation type="submission" date="2019-05" db="EMBL/GenBank/DDBJ databases">
        <title>Nakamurella sp. N5BH11, whole genome shotgun sequence.</title>
        <authorList>
            <person name="Tuo L."/>
        </authorList>
    </citation>
    <scope>NUCLEOTIDE SEQUENCE [LARGE SCALE GENOMIC DNA]</scope>
    <source>
        <strain evidence="6 7">N5BH11</strain>
    </source>
</reference>
<dbReference type="InterPro" id="IPR002104">
    <property type="entry name" value="Integrase_catalytic"/>
</dbReference>
<dbReference type="SUPFAM" id="SSF47823">
    <property type="entry name" value="lambda integrase-like, N-terminal domain"/>
    <property type="match status" value="1"/>
</dbReference>
<dbReference type="Pfam" id="PF00589">
    <property type="entry name" value="Phage_integrase"/>
    <property type="match status" value="1"/>
</dbReference>
<dbReference type="GO" id="GO:0003677">
    <property type="term" value="F:DNA binding"/>
    <property type="evidence" value="ECO:0007669"/>
    <property type="project" value="UniProtKB-UniRule"/>
</dbReference>
<dbReference type="PROSITE" id="PS51900">
    <property type="entry name" value="CB"/>
    <property type="match status" value="1"/>
</dbReference>
<feature type="domain" description="Core-binding (CB)" evidence="5">
    <location>
        <begin position="43"/>
        <end position="140"/>
    </location>
</feature>
<dbReference type="AlphaFoldDB" id="A0A4U6QMK4"/>
<dbReference type="EMBL" id="SZZH01000001">
    <property type="protein sequence ID" value="TKV61316.1"/>
    <property type="molecule type" value="Genomic_DNA"/>
</dbReference>
<dbReference type="PROSITE" id="PS51898">
    <property type="entry name" value="TYR_RECOMBINASE"/>
    <property type="match status" value="1"/>
</dbReference>
<gene>
    <name evidence="6" type="ORF">FDO65_06855</name>
</gene>
<dbReference type="OrthoDB" id="9815875at2"/>
<dbReference type="Gene3D" id="1.10.150.130">
    <property type="match status" value="1"/>
</dbReference>
<dbReference type="GO" id="GO:0006310">
    <property type="term" value="P:DNA recombination"/>
    <property type="evidence" value="ECO:0007669"/>
    <property type="project" value="UniProtKB-KW"/>
</dbReference>
<organism evidence="6 7">
    <name type="scientific">Nakamurella flava</name>
    <dbReference type="NCBI Taxonomy" id="2576308"/>
    <lineage>
        <taxon>Bacteria</taxon>
        <taxon>Bacillati</taxon>
        <taxon>Actinomycetota</taxon>
        <taxon>Actinomycetes</taxon>
        <taxon>Nakamurellales</taxon>
        <taxon>Nakamurellaceae</taxon>
        <taxon>Nakamurella</taxon>
    </lineage>
</organism>
<sequence>MPFRITREKRDSAFLFRIRGGILEPIIEPVTTLVPASVGPAIATPSRDTARRVDIIRRRMADSSLLAYEADWNHFTEWCAVAGHSPVPASEDALLDYIDFCTGPNARSTATRCPPKSAPLSLSSIRRRLAAITFAHNAAGLPLPAYPIVKDRLGVAEREIGTAKRQARPITQVQLIQVLSLQPDSPAGRRNRALLLLGFTTGLRRAELVALDRGHVSFLDEGVSVFVPKSKTDQGRNGRTVSVPYSPNAATCTGTALRRWFAVLGDSDGAVFRRVLKGGTVSAQRLAPDAVSLLVKTSMSQLGEDPTEYSAHSLRAGLATALAREGVPLPQIMGQTGHADVHTAIGYVRLGTAFRDNPVAKLGGLYPS</sequence>
<evidence type="ECO:0000256" key="1">
    <source>
        <dbReference type="ARBA" id="ARBA00023125"/>
    </source>
</evidence>
<dbReference type="GO" id="GO:0015074">
    <property type="term" value="P:DNA integration"/>
    <property type="evidence" value="ECO:0007669"/>
    <property type="project" value="InterPro"/>
</dbReference>
<keyword evidence="2" id="KW-0233">DNA recombination</keyword>
<dbReference type="InterPro" id="IPR010998">
    <property type="entry name" value="Integrase_recombinase_N"/>
</dbReference>
<comment type="caution">
    <text evidence="6">The sequence shown here is derived from an EMBL/GenBank/DDBJ whole genome shotgun (WGS) entry which is preliminary data.</text>
</comment>
<dbReference type="Gene3D" id="1.10.443.10">
    <property type="entry name" value="Intergrase catalytic core"/>
    <property type="match status" value="1"/>
</dbReference>
<feature type="domain" description="Tyr recombinase" evidence="4">
    <location>
        <begin position="165"/>
        <end position="361"/>
    </location>
</feature>
<dbReference type="InterPro" id="IPR052925">
    <property type="entry name" value="Phage_Integrase-like_Recomb"/>
</dbReference>
<dbReference type="CDD" id="cd00799">
    <property type="entry name" value="INT_Cre_C"/>
    <property type="match status" value="1"/>
</dbReference>
<dbReference type="InterPro" id="IPR013762">
    <property type="entry name" value="Integrase-like_cat_sf"/>
</dbReference>
<evidence type="ECO:0000313" key="6">
    <source>
        <dbReference type="EMBL" id="TKV61316.1"/>
    </source>
</evidence>
<evidence type="ECO:0000259" key="4">
    <source>
        <dbReference type="PROSITE" id="PS51898"/>
    </source>
</evidence>
<dbReference type="PANTHER" id="PTHR34605">
    <property type="entry name" value="PHAGE_INTEGRASE DOMAIN-CONTAINING PROTEIN"/>
    <property type="match status" value="1"/>
</dbReference>
<accession>A0A4U6QMK4</accession>
<protein>
    <submittedName>
        <fullName evidence="6">Site-specific integrase</fullName>
    </submittedName>
</protein>
<evidence type="ECO:0000256" key="2">
    <source>
        <dbReference type="ARBA" id="ARBA00023172"/>
    </source>
</evidence>
<dbReference type="InterPro" id="IPR044068">
    <property type="entry name" value="CB"/>
</dbReference>